<name>A0AAN2QWQ4_9LACO</name>
<keyword evidence="7" id="KW-1185">Reference proteome</keyword>
<evidence type="ECO:0000256" key="2">
    <source>
        <dbReference type="PROSITE-ProRule" id="PRU00335"/>
    </source>
</evidence>
<proteinExistence type="predicted"/>
<dbReference type="SUPFAM" id="SSF46689">
    <property type="entry name" value="Homeodomain-like"/>
    <property type="match status" value="1"/>
</dbReference>
<dbReference type="InterPro" id="IPR001647">
    <property type="entry name" value="HTH_TetR"/>
</dbReference>
<protein>
    <submittedName>
        <fullName evidence="5">Transcriptional regulator</fullName>
    </submittedName>
</protein>
<dbReference type="RefSeq" id="WP_010385291.1">
    <property type="nucleotide sequence ID" value="NZ_FBSX01000019.1"/>
</dbReference>
<sequence length="184" mass="21060">MKNRIAGQTSGRIRNAMLILLKEEQSLGKITIAALSDEAGISRRTFYRYYASKEEILTTYIANLINDYIAELRQSRLQKFEDLVSFFFNFWTQYADELSILQKAGLFSLIVETSNKMIPALYPTVEAPWQISSKNQRDIVYATRYGIGGFWNVLSQWLAVDRENISVSELSHILLNAMTSAQGR</sequence>
<evidence type="ECO:0000259" key="3">
    <source>
        <dbReference type="PROSITE" id="PS50977"/>
    </source>
</evidence>
<evidence type="ECO:0000313" key="5">
    <source>
        <dbReference type="EMBL" id="CUW15718.1"/>
    </source>
</evidence>
<dbReference type="InterPro" id="IPR050624">
    <property type="entry name" value="HTH-type_Tx_Regulator"/>
</dbReference>
<dbReference type="GeneID" id="34302027"/>
<gene>
    <name evidence="4" type="ORF">KSL4_0637</name>
    <name evidence="5" type="ORF">PL111_1736</name>
</gene>
<evidence type="ECO:0000313" key="6">
    <source>
        <dbReference type="Proteomes" id="UP000198868"/>
    </source>
</evidence>
<dbReference type="Proteomes" id="UP000199047">
    <property type="component" value="Unassembled WGS sequence"/>
</dbReference>
<dbReference type="AlphaFoldDB" id="A0AAN2QWQ4"/>
<dbReference type="PANTHER" id="PTHR43479:SF11">
    <property type="entry name" value="ACREF_ENVCD OPERON REPRESSOR-RELATED"/>
    <property type="match status" value="1"/>
</dbReference>
<dbReference type="EMBL" id="FBTU01000022">
    <property type="protein sequence ID" value="CUW15718.1"/>
    <property type="molecule type" value="Genomic_DNA"/>
</dbReference>
<evidence type="ECO:0000313" key="7">
    <source>
        <dbReference type="Proteomes" id="UP000199047"/>
    </source>
</evidence>
<evidence type="ECO:0000313" key="4">
    <source>
        <dbReference type="EMBL" id="CUW06341.1"/>
    </source>
</evidence>
<dbReference type="InterPro" id="IPR009057">
    <property type="entry name" value="Homeodomain-like_sf"/>
</dbReference>
<dbReference type="Proteomes" id="UP000198868">
    <property type="component" value="Unassembled WGS sequence"/>
</dbReference>
<dbReference type="Gene3D" id="1.10.357.10">
    <property type="entry name" value="Tetracycline Repressor, domain 2"/>
    <property type="match status" value="1"/>
</dbReference>
<dbReference type="GO" id="GO:0003677">
    <property type="term" value="F:DNA binding"/>
    <property type="evidence" value="ECO:0007669"/>
    <property type="project" value="UniProtKB-UniRule"/>
</dbReference>
<feature type="domain" description="HTH tetR-type" evidence="3">
    <location>
        <begin position="7"/>
        <end position="68"/>
    </location>
</feature>
<feature type="DNA-binding region" description="H-T-H motif" evidence="2">
    <location>
        <begin position="31"/>
        <end position="50"/>
    </location>
</feature>
<dbReference type="PANTHER" id="PTHR43479">
    <property type="entry name" value="ACREF/ENVCD OPERON REPRESSOR-RELATED"/>
    <property type="match status" value="1"/>
</dbReference>
<dbReference type="Pfam" id="PF00440">
    <property type="entry name" value="TetR_N"/>
    <property type="match status" value="1"/>
</dbReference>
<dbReference type="EMBL" id="FBTB01000009">
    <property type="protein sequence ID" value="CUW06341.1"/>
    <property type="molecule type" value="Genomic_DNA"/>
</dbReference>
<organism evidence="5 6">
    <name type="scientific">Leuconostoc inhae</name>
    <dbReference type="NCBI Taxonomy" id="178001"/>
    <lineage>
        <taxon>Bacteria</taxon>
        <taxon>Bacillati</taxon>
        <taxon>Bacillota</taxon>
        <taxon>Bacilli</taxon>
        <taxon>Lactobacillales</taxon>
        <taxon>Lactobacillaceae</taxon>
        <taxon>Leuconostoc</taxon>
    </lineage>
</organism>
<reference evidence="6 7" key="1">
    <citation type="submission" date="2015-12" db="EMBL/GenBank/DDBJ databases">
        <authorList>
            <person name="Andreevskaya M."/>
        </authorList>
    </citation>
    <scope>NUCLEOTIDE SEQUENCE [LARGE SCALE GENOMIC DNA]</scope>
    <source>
        <strain evidence="4 7">KSL4-2</strain>
        <strain evidence="5 6">PL111</strain>
    </source>
</reference>
<comment type="caution">
    <text evidence="5">The sequence shown here is derived from an EMBL/GenBank/DDBJ whole genome shotgun (WGS) entry which is preliminary data.</text>
</comment>
<keyword evidence="1 2" id="KW-0238">DNA-binding</keyword>
<evidence type="ECO:0000256" key="1">
    <source>
        <dbReference type="ARBA" id="ARBA00023125"/>
    </source>
</evidence>
<dbReference type="PROSITE" id="PS50977">
    <property type="entry name" value="HTH_TETR_2"/>
    <property type="match status" value="1"/>
</dbReference>
<accession>A0AAN2QWQ4</accession>